<evidence type="ECO:0000313" key="2">
    <source>
        <dbReference type="EMBL" id="SFC65784.1"/>
    </source>
</evidence>
<protein>
    <submittedName>
        <fullName evidence="2">Haloacetate dehalogenase</fullName>
    </submittedName>
</protein>
<evidence type="ECO:0000259" key="1">
    <source>
        <dbReference type="Pfam" id="PF00561"/>
    </source>
</evidence>
<proteinExistence type="predicted"/>
<accession>A0A1I1KYC7</accession>
<dbReference type="InterPro" id="IPR029058">
    <property type="entry name" value="AB_hydrolase_fold"/>
</dbReference>
<evidence type="ECO:0000313" key="3">
    <source>
        <dbReference type="Proteomes" id="UP000199046"/>
    </source>
</evidence>
<feature type="domain" description="AB hydrolase-1" evidence="1">
    <location>
        <begin position="26"/>
        <end position="275"/>
    </location>
</feature>
<dbReference type="RefSeq" id="WP_090133981.1">
    <property type="nucleotide sequence ID" value="NZ_FOLY01000004.1"/>
</dbReference>
<dbReference type="Pfam" id="PF00561">
    <property type="entry name" value="Abhydrolase_1"/>
    <property type="match status" value="1"/>
</dbReference>
<reference evidence="3" key="1">
    <citation type="submission" date="2016-10" db="EMBL/GenBank/DDBJ databases">
        <authorList>
            <person name="Varghese N."/>
            <person name="Submissions S."/>
        </authorList>
    </citation>
    <scope>NUCLEOTIDE SEQUENCE [LARGE SCALE GENOMIC DNA]</scope>
    <source>
        <strain evidence="3">DSM 23439</strain>
    </source>
</reference>
<name>A0A1I1KYC7_9GAMM</name>
<keyword evidence="3" id="KW-1185">Reference proteome</keyword>
<dbReference type="OrthoDB" id="9780765at2"/>
<gene>
    <name evidence="2" type="ORF">SAMN05421848_2257</name>
</gene>
<sequence>MLEMFKTFDLNVNGVTLHGRAGGEGPPLLLLHGHPQTHVIWHRIAPALKAYFHIVMVDLRGYGHSSKPPGDAEHVTYSKRVMAQDLVALMSVHGFERFSILAHDRGARVAHRLCLDHPRCVERAMFLDIAPTLDMYERTDRAFASAYFHWFMLIQPAPLPERLIEADPRAWIDGVMGNRHAGLAPFSDEALKAYREAMALPGTAHAMCEDYRAASTIDLEHDRLDRHQNRHIQCPLRVLWGEHGVIEKLFDPMALWQTCALEASGRALPCGHYLPEECPDEVIDEALSFFNASGFNASGFNASGGAA</sequence>
<dbReference type="PANTHER" id="PTHR43329">
    <property type="entry name" value="EPOXIDE HYDROLASE"/>
    <property type="match status" value="1"/>
</dbReference>
<dbReference type="AlphaFoldDB" id="A0A1I1KYC7"/>
<organism evidence="2 3">
    <name type="scientific">Kushneria avicenniae</name>
    <dbReference type="NCBI Taxonomy" id="402385"/>
    <lineage>
        <taxon>Bacteria</taxon>
        <taxon>Pseudomonadati</taxon>
        <taxon>Pseudomonadota</taxon>
        <taxon>Gammaproteobacteria</taxon>
        <taxon>Oceanospirillales</taxon>
        <taxon>Halomonadaceae</taxon>
        <taxon>Kushneria</taxon>
    </lineage>
</organism>
<dbReference type="STRING" id="402385.SAMN05421848_2257"/>
<dbReference type="Proteomes" id="UP000199046">
    <property type="component" value="Unassembled WGS sequence"/>
</dbReference>
<dbReference type="Gene3D" id="3.40.50.1820">
    <property type="entry name" value="alpha/beta hydrolase"/>
    <property type="match status" value="1"/>
</dbReference>
<dbReference type="EMBL" id="FOLY01000004">
    <property type="protein sequence ID" value="SFC65784.1"/>
    <property type="molecule type" value="Genomic_DNA"/>
</dbReference>
<dbReference type="SUPFAM" id="SSF53474">
    <property type="entry name" value="alpha/beta-Hydrolases"/>
    <property type="match status" value="1"/>
</dbReference>
<dbReference type="InterPro" id="IPR000073">
    <property type="entry name" value="AB_hydrolase_1"/>
</dbReference>